<dbReference type="InterPro" id="IPR013096">
    <property type="entry name" value="Cupin_2"/>
</dbReference>
<dbReference type="GO" id="GO:0003677">
    <property type="term" value="F:DNA binding"/>
    <property type="evidence" value="ECO:0007669"/>
    <property type="project" value="UniProtKB-KW"/>
</dbReference>
<dbReference type="PANTHER" id="PTHR46797">
    <property type="entry name" value="HTH-TYPE TRANSCRIPTIONAL REGULATOR"/>
    <property type="match status" value="1"/>
</dbReference>
<sequence>MDPKIAAIAERIRSLREIERYSQEEMAAAAGISVAEYIETESGKKDFSFTFLHKCAEKLGVEMAELLTGETPKLKGYTVVRKGDGLPIERREGFKYNLLAPNFRHKFFEPFLVFAPFDKDSQNRPVPLSMHDGQEFDYVLEGSMKFCYEKHTEVLGPGDAVFYDSGKGHGMIAVSKEGCRFIAMIIKEIGHP</sequence>
<keyword evidence="4" id="KW-1185">Reference proteome</keyword>
<dbReference type="RefSeq" id="WP_048112296.1">
    <property type="nucleotide sequence ID" value="NZ_CP010070.1"/>
</dbReference>
<evidence type="ECO:0000259" key="2">
    <source>
        <dbReference type="PROSITE" id="PS50943"/>
    </source>
</evidence>
<dbReference type="Gene3D" id="1.10.260.40">
    <property type="entry name" value="lambda repressor-like DNA-binding domains"/>
    <property type="match status" value="1"/>
</dbReference>
<proteinExistence type="predicted"/>
<dbReference type="InterPro" id="IPR014710">
    <property type="entry name" value="RmlC-like_jellyroll"/>
</dbReference>
<feature type="domain" description="HTH cro/C1-type" evidence="2">
    <location>
        <begin position="12"/>
        <end position="66"/>
    </location>
</feature>
<dbReference type="GeneID" id="24818417"/>
<gene>
    <name evidence="3" type="ORF">Mpt1_c07480</name>
</gene>
<evidence type="ECO:0000313" key="3">
    <source>
        <dbReference type="EMBL" id="AIZ56631.1"/>
    </source>
</evidence>
<reference evidence="3 4" key="1">
    <citation type="journal article" date="2014" name="Appl. Environ. Microbiol.">
        <title>Comparative Genome Analysis of 'Candidatus Methanoplasma termitum' Indicates a New Mode of Energy Metabolism in the Seventh Order of Methanogens.</title>
        <authorList>
            <person name="Lang K."/>
            <person name="Schuldes J."/>
            <person name="Klingl A."/>
            <person name="Poehlein A."/>
            <person name="Daniel R."/>
            <person name="Brune A."/>
        </authorList>
    </citation>
    <scope>NUCLEOTIDE SEQUENCE [LARGE SCALE GENOMIC DNA]</scope>
    <source>
        <strain evidence="4">Mpt1</strain>
    </source>
</reference>
<dbReference type="AlphaFoldDB" id="A0A0A7LGM6"/>
<dbReference type="InterPro" id="IPR011051">
    <property type="entry name" value="RmlC_Cupin_sf"/>
</dbReference>
<dbReference type="InterPro" id="IPR010982">
    <property type="entry name" value="Lambda_DNA-bd_dom_sf"/>
</dbReference>
<keyword evidence="1" id="KW-0238">DNA-binding</keyword>
<dbReference type="PANTHER" id="PTHR46797:SF19">
    <property type="entry name" value="BLL2473 PROTEIN"/>
    <property type="match status" value="1"/>
</dbReference>
<dbReference type="STRING" id="1577791.Mpt1_c07480"/>
<evidence type="ECO:0000256" key="1">
    <source>
        <dbReference type="ARBA" id="ARBA00023125"/>
    </source>
</evidence>
<dbReference type="GO" id="GO:0003700">
    <property type="term" value="F:DNA-binding transcription factor activity"/>
    <property type="evidence" value="ECO:0007669"/>
    <property type="project" value="TreeGrafter"/>
</dbReference>
<dbReference type="Gene3D" id="2.60.120.10">
    <property type="entry name" value="Jelly Rolls"/>
    <property type="match status" value="1"/>
</dbReference>
<protein>
    <submittedName>
        <fullName evidence="3">Anaerobic benzoate catabolism transcriptional regulator</fullName>
    </submittedName>
</protein>
<dbReference type="CDD" id="cd00093">
    <property type="entry name" value="HTH_XRE"/>
    <property type="match status" value="1"/>
</dbReference>
<dbReference type="Proteomes" id="UP000030787">
    <property type="component" value="Chromosome"/>
</dbReference>
<dbReference type="HOGENOM" id="CLU_085376_3_2_2"/>
<dbReference type="CDD" id="cd02209">
    <property type="entry name" value="cupin_XRE_C"/>
    <property type="match status" value="1"/>
</dbReference>
<dbReference type="InterPro" id="IPR001387">
    <property type="entry name" value="Cro/C1-type_HTH"/>
</dbReference>
<dbReference type="InterPro" id="IPR050807">
    <property type="entry name" value="TransReg_Diox_bact_type"/>
</dbReference>
<accession>A0A0A7LGM6</accession>
<dbReference type="SUPFAM" id="SSF47413">
    <property type="entry name" value="lambda repressor-like DNA-binding domains"/>
    <property type="match status" value="1"/>
</dbReference>
<dbReference type="PROSITE" id="PS50943">
    <property type="entry name" value="HTH_CROC1"/>
    <property type="match status" value="1"/>
</dbReference>
<dbReference type="SMART" id="SM00530">
    <property type="entry name" value="HTH_XRE"/>
    <property type="match status" value="1"/>
</dbReference>
<dbReference type="KEGG" id="mear:Mpt1_c07480"/>
<evidence type="ECO:0000313" key="4">
    <source>
        <dbReference type="Proteomes" id="UP000030787"/>
    </source>
</evidence>
<dbReference type="EMBL" id="CP010070">
    <property type="protein sequence ID" value="AIZ56631.1"/>
    <property type="molecule type" value="Genomic_DNA"/>
</dbReference>
<name>A0A0A7LGM6_9ARCH</name>
<dbReference type="Pfam" id="PF07883">
    <property type="entry name" value="Cupin_2"/>
    <property type="match status" value="1"/>
</dbReference>
<dbReference type="Pfam" id="PF01381">
    <property type="entry name" value="HTH_3"/>
    <property type="match status" value="1"/>
</dbReference>
<dbReference type="GO" id="GO:0005829">
    <property type="term" value="C:cytosol"/>
    <property type="evidence" value="ECO:0007669"/>
    <property type="project" value="TreeGrafter"/>
</dbReference>
<dbReference type="SUPFAM" id="SSF51182">
    <property type="entry name" value="RmlC-like cupins"/>
    <property type="match status" value="1"/>
</dbReference>
<dbReference type="OrthoDB" id="67714at2157"/>
<organism evidence="3 4">
    <name type="scientific">Candidatus Methanoplasma termitum</name>
    <dbReference type="NCBI Taxonomy" id="1577791"/>
    <lineage>
        <taxon>Archaea</taxon>
        <taxon>Methanobacteriati</taxon>
        <taxon>Thermoplasmatota</taxon>
        <taxon>Thermoplasmata</taxon>
        <taxon>Methanomassiliicoccales</taxon>
        <taxon>Methanomassiliicoccaceae</taxon>
        <taxon>Candidatus Methanoplasma</taxon>
    </lineage>
</organism>